<keyword evidence="2 3" id="KW-0802">TPR repeat</keyword>
<proteinExistence type="predicted"/>
<sequence>MLRTLGGLRLEGASFSKKKPLLLTAYLALEGPKSRRHLQELFWPRAEDQKNSLSVALSQLKRAGVAIVGNEVLEARVACDALLLKEVLAQGRLDEARALYRGRFLEGADEDLSEELEEWVWSTREALAEALYSAHLREAGKRFALGLEEEGEALWRAALALPGVAEVAEEAPRRELLPPEARRAFYGVAFLGPVQAGEVLEVSAEALELLWKRGLLTSTGEPTFRPTLTLEARRVALELARRLPLPEAAPYYRLSLPLWQEEDAARGKRALLDLARKEVEENPKEALELLLELAPDLEVLLLRARVLERLGRYAEALSLLEEVPESPGKSALKGVLAFRMGDRPKAAAEAEKALKGDAYAQGEGWNLLGLLHMGEGRFQEAAEAFSRAAVRFLLAGERVRHLGALGNRAVALAELGQGEESFREVLEAAADHPLLQARLLLNLGVVKERQGLIEEAKGLYREALALAERVGNLEAMGRAWNNLGALYHRQGRKEEAQSAYEKALELAQRAGEHLLLAAALANWAELRGDRALLEEAIRVLEEAGHQALAQRYRARLQDL</sequence>
<dbReference type="Proteomes" id="UP000037685">
    <property type="component" value="Unassembled WGS sequence"/>
</dbReference>
<dbReference type="PROSITE" id="PS50005">
    <property type="entry name" value="TPR"/>
    <property type="match status" value="1"/>
</dbReference>
<dbReference type="InterPro" id="IPR019734">
    <property type="entry name" value="TPR_rpt"/>
</dbReference>
<dbReference type="EMBL" id="LHCI01000106">
    <property type="protein sequence ID" value="KOX89360.1"/>
    <property type="molecule type" value="Genomic_DNA"/>
</dbReference>
<evidence type="ECO:0000313" key="5">
    <source>
        <dbReference type="Proteomes" id="UP000037685"/>
    </source>
</evidence>
<evidence type="ECO:0000313" key="4">
    <source>
        <dbReference type="EMBL" id="KOX89360.1"/>
    </source>
</evidence>
<dbReference type="SMART" id="SM00028">
    <property type="entry name" value="TPR"/>
    <property type="match status" value="4"/>
</dbReference>
<name>A0A0N0U7W8_THEAQ</name>
<dbReference type="RefSeq" id="WP_053767212.1">
    <property type="nucleotide sequence ID" value="NZ_LHCI01000106.1"/>
</dbReference>
<protein>
    <submittedName>
        <fullName evidence="4">Tetratricopeptide repeat protein</fullName>
    </submittedName>
</protein>
<comment type="caution">
    <text evidence="4">The sequence shown here is derived from an EMBL/GenBank/DDBJ whole genome shotgun (WGS) entry which is preliminary data.</text>
</comment>
<organism evidence="4 5">
    <name type="scientific">Thermus aquaticus</name>
    <dbReference type="NCBI Taxonomy" id="271"/>
    <lineage>
        <taxon>Bacteria</taxon>
        <taxon>Thermotogati</taxon>
        <taxon>Deinococcota</taxon>
        <taxon>Deinococci</taxon>
        <taxon>Thermales</taxon>
        <taxon>Thermaceae</taxon>
        <taxon>Thermus</taxon>
    </lineage>
</organism>
<dbReference type="AlphaFoldDB" id="A0A0N0U7W8"/>
<dbReference type="PROSITE" id="PS50293">
    <property type="entry name" value="TPR_REGION"/>
    <property type="match status" value="1"/>
</dbReference>
<reference evidence="4 5" key="1">
    <citation type="submission" date="2015-07" db="EMBL/GenBank/DDBJ databases">
        <authorList>
            <person name="Noorani M."/>
        </authorList>
    </citation>
    <scope>NUCLEOTIDE SEQUENCE [LARGE SCALE GENOMIC DNA]</scope>
    <source>
        <strain evidence="5">ATCC 25104 / DSM 625 / JCM 10724 / NBRC 103206 / NCIMB 11243 / YT-1</strain>
    </source>
</reference>
<dbReference type="PANTHER" id="PTHR45641:SF19">
    <property type="entry name" value="NEPHROCYSTIN-3"/>
    <property type="match status" value="1"/>
</dbReference>
<evidence type="ECO:0000256" key="2">
    <source>
        <dbReference type="ARBA" id="ARBA00022803"/>
    </source>
</evidence>
<evidence type="ECO:0000256" key="3">
    <source>
        <dbReference type="PROSITE-ProRule" id="PRU00339"/>
    </source>
</evidence>
<feature type="repeat" description="TPR" evidence="3">
    <location>
        <begin position="477"/>
        <end position="510"/>
    </location>
</feature>
<dbReference type="Pfam" id="PF13432">
    <property type="entry name" value="TPR_16"/>
    <property type="match status" value="1"/>
</dbReference>
<dbReference type="PATRIC" id="fig|271.14.peg.608"/>
<keyword evidence="1" id="KW-0677">Repeat</keyword>
<dbReference type="PANTHER" id="PTHR45641">
    <property type="entry name" value="TETRATRICOPEPTIDE REPEAT PROTEIN (AFU_ORTHOLOGUE AFUA_6G03870)"/>
    <property type="match status" value="1"/>
</dbReference>
<accession>A0A0N0U7W8</accession>
<dbReference type="SUPFAM" id="SSF48452">
    <property type="entry name" value="TPR-like"/>
    <property type="match status" value="2"/>
</dbReference>
<dbReference type="Gene3D" id="1.25.40.10">
    <property type="entry name" value="Tetratricopeptide repeat domain"/>
    <property type="match status" value="1"/>
</dbReference>
<dbReference type="Pfam" id="PF13424">
    <property type="entry name" value="TPR_12"/>
    <property type="match status" value="1"/>
</dbReference>
<gene>
    <name evidence="4" type="ORF">BVI061214_00518</name>
</gene>
<evidence type="ECO:0000256" key="1">
    <source>
        <dbReference type="ARBA" id="ARBA00022737"/>
    </source>
</evidence>
<dbReference type="InterPro" id="IPR011990">
    <property type="entry name" value="TPR-like_helical_dom_sf"/>
</dbReference>